<name>A0A2L1TZ63_9BACL</name>
<dbReference type="PANTHER" id="PTHR43701">
    <property type="entry name" value="MEMBRANE TRANSPORTER PROTEIN MJ0441-RELATED"/>
    <property type="match status" value="1"/>
</dbReference>
<dbReference type="EMBL" id="CP019655">
    <property type="protein sequence ID" value="AVF25971.1"/>
    <property type="molecule type" value="Genomic_DNA"/>
</dbReference>
<dbReference type="Pfam" id="PF01925">
    <property type="entry name" value="TauE"/>
    <property type="match status" value="1"/>
</dbReference>
<reference evidence="8" key="1">
    <citation type="submission" date="2017-02" db="EMBL/GenBank/DDBJ databases">
        <title>Delineation of Paenibacillus larvae strains originating from foulbrood outbreaks.</title>
        <authorList>
            <person name="Beims H."/>
            <person name="Bunk B."/>
            <person name="Sproeer C."/>
            <person name="Mohr K.I."/>
            <person name="Pradella S."/>
            <person name="Guenther G."/>
            <person name="Rohde M."/>
            <person name="von der Ohe W."/>
            <person name="Steinert M."/>
        </authorList>
    </citation>
    <scope>NUCLEOTIDE SEQUENCE [LARGE SCALE GENOMIC DNA]</scope>
    <source>
        <strain evidence="8">Eric_III</strain>
    </source>
</reference>
<comment type="subcellular location">
    <subcellularLocation>
        <location evidence="6">Cell membrane</location>
        <topology evidence="6">Multi-pass membrane protein</topology>
    </subcellularLocation>
    <subcellularLocation>
        <location evidence="1">Membrane</location>
        <topology evidence="1">Multi-pass membrane protein</topology>
    </subcellularLocation>
</comment>
<keyword evidence="4 6" id="KW-1133">Transmembrane helix</keyword>
<dbReference type="GO" id="GO:0005886">
    <property type="term" value="C:plasma membrane"/>
    <property type="evidence" value="ECO:0007669"/>
    <property type="project" value="UniProtKB-SubCell"/>
</dbReference>
<feature type="transmembrane region" description="Helical" evidence="6">
    <location>
        <begin position="201"/>
        <end position="221"/>
    </location>
</feature>
<proteinExistence type="inferred from homology"/>
<keyword evidence="3 6" id="KW-0812">Transmembrane</keyword>
<dbReference type="AlphaFoldDB" id="A0A2L1TZ63"/>
<feature type="transmembrane region" description="Helical" evidence="6">
    <location>
        <begin position="100"/>
        <end position="122"/>
    </location>
</feature>
<gene>
    <name evidence="7" type="ORF">ERICIII_01795</name>
</gene>
<evidence type="ECO:0000313" key="7">
    <source>
        <dbReference type="EMBL" id="AVF25971.1"/>
    </source>
</evidence>
<feature type="transmembrane region" description="Helical" evidence="6">
    <location>
        <begin position="297"/>
        <end position="314"/>
    </location>
</feature>
<keyword evidence="5 6" id="KW-0472">Membrane</keyword>
<dbReference type="PANTHER" id="PTHR43701:SF2">
    <property type="entry name" value="MEMBRANE TRANSPORTER PROTEIN YJNA-RELATED"/>
    <property type="match status" value="1"/>
</dbReference>
<dbReference type="InterPro" id="IPR051598">
    <property type="entry name" value="TSUP/Inactive_protease-like"/>
</dbReference>
<dbReference type="InterPro" id="IPR002781">
    <property type="entry name" value="TM_pro_TauE-like"/>
</dbReference>
<keyword evidence="6" id="KW-1003">Cell membrane</keyword>
<feature type="transmembrane region" description="Helical" evidence="6">
    <location>
        <begin position="162"/>
        <end position="181"/>
    </location>
</feature>
<feature type="transmembrane region" description="Helical" evidence="6">
    <location>
        <begin position="266"/>
        <end position="285"/>
    </location>
</feature>
<evidence type="ECO:0000256" key="2">
    <source>
        <dbReference type="ARBA" id="ARBA00009142"/>
    </source>
</evidence>
<evidence type="ECO:0000256" key="1">
    <source>
        <dbReference type="ARBA" id="ARBA00004141"/>
    </source>
</evidence>
<accession>A0A2L1TZ63</accession>
<evidence type="ECO:0000256" key="3">
    <source>
        <dbReference type="ARBA" id="ARBA00022692"/>
    </source>
</evidence>
<sequence length="315" mass="33436">MPVETFKATAHLQKGRVLRCNGKCLFAFLESCFTSRGFALFRYCILSDRSSLRYDKENTELGGTEMTIILTMFATGTLLGFVGAGGAGFIIAILTFLFHIPIHTALATSLAAMAFTTLSGAFSHYREGNTSVKTGLITGGFGLTGAFAGSKVSALIPADSLHWLTAGMLFLSSFLLMVRLVVFDRYTQHNQTAKHRESSLFWLKCISLGIATGFLAGTFGIGSTPFIQIGLLTMLGLSIRQSVGTTMLIILFIAIGGGTGFSTKGFLDVTLLIQVLAGTMCGAYIGAKFTGHAPKPLLKTAMILAPATAGVLLVI</sequence>
<dbReference type="STRING" id="147375.BXP28_11710"/>
<evidence type="ECO:0000313" key="8">
    <source>
        <dbReference type="Proteomes" id="UP000239833"/>
    </source>
</evidence>
<organism evidence="7 8">
    <name type="scientific">Paenibacillus larvae subsp. larvae</name>
    <dbReference type="NCBI Taxonomy" id="147375"/>
    <lineage>
        <taxon>Bacteria</taxon>
        <taxon>Bacillati</taxon>
        <taxon>Bacillota</taxon>
        <taxon>Bacilli</taxon>
        <taxon>Bacillales</taxon>
        <taxon>Paenibacillaceae</taxon>
        <taxon>Paenibacillus</taxon>
    </lineage>
</organism>
<feature type="transmembrane region" description="Helical" evidence="6">
    <location>
        <begin position="227"/>
        <end position="254"/>
    </location>
</feature>
<feature type="transmembrane region" description="Helical" evidence="6">
    <location>
        <begin position="134"/>
        <end position="156"/>
    </location>
</feature>
<protein>
    <recommendedName>
        <fullName evidence="6">Probable membrane transporter protein</fullName>
    </recommendedName>
</protein>
<evidence type="ECO:0000256" key="4">
    <source>
        <dbReference type="ARBA" id="ARBA00022989"/>
    </source>
</evidence>
<evidence type="ECO:0000256" key="5">
    <source>
        <dbReference type="ARBA" id="ARBA00023136"/>
    </source>
</evidence>
<dbReference type="Proteomes" id="UP000239833">
    <property type="component" value="Chromosome"/>
</dbReference>
<evidence type="ECO:0000256" key="6">
    <source>
        <dbReference type="RuleBase" id="RU363041"/>
    </source>
</evidence>
<comment type="similarity">
    <text evidence="2 6">Belongs to the 4-toluene sulfonate uptake permease (TSUP) (TC 2.A.102) family.</text>
</comment>
<feature type="transmembrane region" description="Helical" evidence="6">
    <location>
        <begin position="66"/>
        <end position="94"/>
    </location>
</feature>